<sequence>MTTETIGTARTTSEPPTPTWQRSLQLATTATWKAIGIPTSAEPFYTGQKTWGRAGGYVGEIGYLLLAPLLEIAEAYDVPVTEFTAGGGTTTYSVVVPVDGVDVRIWTSNPADAPTAVER</sequence>
<dbReference type="Proteomes" id="UP001431926">
    <property type="component" value="Chromosome"/>
</dbReference>
<accession>A0ABZ1ZLQ4</accession>
<evidence type="ECO:0000313" key="3">
    <source>
        <dbReference type="Proteomes" id="UP001431926"/>
    </source>
</evidence>
<feature type="region of interest" description="Disordered" evidence="1">
    <location>
        <begin position="1"/>
        <end position="21"/>
    </location>
</feature>
<organism evidence="2 3">
    <name type="scientific">Streptomyces anulatus</name>
    <name type="common">Streptomyces chrysomallus</name>
    <dbReference type="NCBI Taxonomy" id="1892"/>
    <lineage>
        <taxon>Bacteria</taxon>
        <taxon>Bacillati</taxon>
        <taxon>Actinomycetota</taxon>
        <taxon>Actinomycetes</taxon>
        <taxon>Kitasatosporales</taxon>
        <taxon>Streptomycetaceae</taxon>
        <taxon>Streptomyces</taxon>
    </lineage>
</organism>
<proteinExistence type="predicted"/>
<evidence type="ECO:0000313" key="2">
    <source>
        <dbReference type="EMBL" id="WUX38498.1"/>
    </source>
</evidence>
<dbReference type="RefSeq" id="WP_329356932.1">
    <property type="nucleotide sequence ID" value="NZ_CP109490.1"/>
</dbReference>
<reference evidence="2" key="1">
    <citation type="submission" date="2022-10" db="EMBL/GenBank/DDBJ databases">
        <title>The complete genomes of actinobacterial strains from the NBC collection.</title>
        <authorList>
            <person name="Joergensen T.S."/>
            <person name="Alvarez Arevalo M."/>
            <person name="Sterndorff E.B."/>
            <person name="Faurdal D."/>
            <person name="Vuksanovic O."/>
            <person name="Mourched A.-S."/>
            <person name="Charusanti P."/>
            <person name="Shaw S."/>
            <person name="Blin K."/>
            <person name="Weber T."/>
        </authorList>
    </citation>
    <scope>NUCLEOTIDE SEQUENCE</scope>
    <source>
        <strain evidence="2">NBC_01436</strain>
    </source>
</reference>
<protein>
    <submittedName>
        <fullName evidence="2">Uncharacterized protein</fullName>
    </submittedName>
</protein>
<name>A0ABZ1ZLQ4_STRAQ</name>
<gene>
    <name evidence="2" type="ORF">OG367_20650</name>
</gene>
<evidence type="ECO:0000256" key="1">
    <source>
        <dbReference type="SAM" id="MobiDB-lite"/>
    </source>
</evidence>
<keyword evidence="3" id="KW-1185">Reference proteome</keyword>
<dbReference type="EMBL" id="CP109491">
    <property type="protein sequence ID" value="WUX38498.1"/>
    <property type="molecule type" value="Genomic_DNA"/>
</dbReference>